<dbReference type="PANTHER" id="PTHR43411:SF1">
    <property type="entry name" value="ADENYLOSUCCINATE LYASE"/>
    <property type="match status" value="1"/>
</dbReference>
<evidence type="ECO:0000256" key="11">
    <source>
        <dbReference type="ARBA" id="ARBA00049115"/>
    </source>
</evidence>
<organism evidence="16 17">
    <name type="scientific">Bizionia argentinensis JUB59</name>
    <dbReference type="NCBI Taxonomy" id="1046627"/>
    <lineage>
        <taxon>Bacteria</taxon>
        <taxon>Pseudomonadati</taxon>
        <taxon>Bacteroidota</taxon>
        <taxon>Flavobacteriia</taxon>
        <taxon>Flavobacteriales</taxon>
        <taxon>Flavobacteriaceae</taxon>
        <taxon>Bizionia</taxon>
    </lineage>
</organism>
<dbReference type="InterPro" id="IPR000362">
    <property type="entry name" value="Fumarate_lyase_fam"/>
</dbReference>
<dbReference type="GO" id="GO:0006189">
    <property type="term" value="P:'de novo' IMP biosynthetic process"/>
    <property type="evidence" value="ECO:0007669"/>
    <property type="project" value="UniProtKB-UniPathway"/>
</dbReference>
<dbReference type="InterPro" id="IPR013539">
    <property type="entry name" value="PurB_C"/>
</dbReference>
<dbReference type="PANTHER" id="PTHR43411">
    <property type="entry name" value="ADENYLOSUCCINATE LYASE"/>
    <property type="match status" value="1"/>
</dbReference>
<evidence type="ECO:0000259" key="14">
    <source>
        <dbReference type="Pfam" id="PF00206"/>
    </source>
</evidence>
<dbReference type="InterPro" id="IPR022761">
    <property type="entry name" value="Fumarate_lyase_N"/>
</dbReference>
<evidence type="ECO:0000256" key="8">
    <source>
        <dbReference type="ARBA" id="ARBA00024477"/>
    </source>
</evidence>
<dbReference type="STRING" id="1046627.BZARG_1433"/>
<dbReference type="GO" id="GO:0044208">
    <property type="term" value="P:'de novo' AMP biosynthetic process"/>
    <property type="evidence" value="ECO:0007669"/>
    <property type="project" value="UniProtKB-UniPathway"/>
</dbReference>
<dbReference type="UniPathway" id="UPA00075">
    <property type="reaction ID" value="UER00336"/>
</dbReference>
<sequence>MSISSLNAISPIDGRYRDKVEKLAPYFSEEALIKYRVQVEIEYFIALCEIPLPQLVDFDNTLFDDLRAVYKNFTSIDASAIKDIEKVTNHDVKAVEYFIKDKFDTLNISKFKEFIHFGLTSQDINNTSIPLSIKEAMNDVYVPEYFEVLEKLKTLTEDWKSISMLARTHGQPASPTRLGKEIQVFVTRLEAQFDLLNDIPSAAKFGGATGNFNAHHVAYPQIDWKAFGGKFVQEKLGLHHSFPTTQIEHYDHMAALFDNLKRINTIIIDLNRDIWTYVSMDYFKQSIKEGEVGSSAMPHKVNPIDFENSEGNLGLANAIFEHLSAKLPISRLQRDLTDSTVLRNVGVPFGHTIIGFKSTLKGLNKLLLNESKFAEDLENNWAVVAEAIQTILRREGYTNPYEALKGLTRTNEKINQQSISNFIDTLEVSNDVKTELKAITPSNYTGI</sequence>
<comment type="catalytic activity">
    <reaction evidence="11">
        <text>N(6)-(1,2-dicarboxyethyl)-AMP = fumarate + AMP</text>
        <dbReference type="Rhea" id="RHEA:16853"/>
        <dbReference type="ChEBI" id="CHEBI:29806"/>
        <dbReference type="ChEBI" id="CHEBI:57567"/>
        <dbReference type="ChEBI" id="CHEBI:456215"/>
        <dbReference type="EC" id="4.3.2.2"/>
    </reaction>
    <physiologicalReaction direction="left-to-right" evidence="11">
        <dbReference type="Rhea" id="RHEA:16854"/>
    </physiologicalReaction>
</comment>
<dbReference type="RefSeq" id="WP_008636094.1">
    <property type="nucleotide sequence ID" value="NZ_AFXZ01000013.1"/>
</dbReference>
<name>G2EC09_9FLAO</name>
<keyword evidence="17" id="KW-1185">Reference proteome</keyword>
<dbReference type="AlphaFoldDB" id="G2EC09"/>
<evidence type="ECO:0000313" key="17">
    <source>
        <dbReference type="Proteomes" id="UP000003730"/>
    </source>
</evidence>
<dbReference type="eggNOG" id="COG0015">
    <property type="taxonomic scope" value="Bacteria"/>
</dbReference>
<dbReference type="UniPathway" id="UPA00074">
    <property type="reaction ID" value="UER00132"/>
</dbReference>
<comment type="catalytic activity">
    <reaction evidence="8">
        <text>(2S)-2-[5-amino-1-(5-phospho-beta-D-ribosyl)imidazole-4-carboxamido]succinate = 5-amino-1-(5-phospho-beta-D-ribosyl)imidazole-4-carboxamide + fumarate</text>
        <dbReference type="Rhea" id="RHEA:23920"/>
        <dbReference type="ChEBI" id="CHEBI:29806"/>
        <dbReference type="ChEBI" id="CHEBI:58443"/>
        <dbReference type="ChEBI" id="CHEBI:58475"/>
        <dbReference type="EC" id="4.3.2.2"/>
    </reaction>
    <physiologicalReaction direction="left-to-right" evidence="8">
        <dbReference type="Rhea" id="RHEA:23921"/>
    </physiologicalReaction>
</comment>
<dbReference type="Proteomes" id="UP000003730">
    <property type="component" value="Unassembled WGS sequence"/>
</dbReference>
<dbReference type="InterPro" id="IPR020557">
    <property type="entry name" value="Fumarate_lyase_CS"/>
</dbReference>
<dbReference type="EC" id="4.3.2.2" evidence="4 12"/>
<evidence type="ECO:0000256" key="7">
    <source>
        <dbReference type="ARBA" id="ARBA00023239"/>
    </source>
</evidence>
<dbReference type="NCBIfam" id="NF006764">
    <property type="entry name" value="PRK09285.1"/>
    <property type="match status" value="1"/>
</dbReference>
<evidence type="ECO:0000256" key="13">
    <source>
        <dbReference type="RuleBase" id="RU361172"/>
    </source>
</evidence>
<dbReference type="Pfam" id="PF00206">
    <property type="entry name" value="Lyase_1"/>
    <property type="match status" value="1"/>
</dbReference>
<evidence type="ECO:0000256" key="9">
    <source>
        <dbReference type="ARBA" id="ARBA00025012"/>
    </source>
</evidence>
<evidence type="ECO:0000256" key="5">
    <source>
        <dbReference type="ARBA" id="ARBA00017058"/>
    </source>
</evidence>
<reference evidence="16 17" key="1">
    <citation type="journal article" date="2008" name="Int. J. Syst. Evol. Microbiol.">
        <title>Bizionia argentinensis sp. nov., isolated from surface marine water in Antarctica.</title>
        <authorList>
            <person name="Bercovich A."/>
            <person name="Vazquez S.C."/>
            <person name="Yankilevich P."/>
            <person name="Coria S.H."/>
            <person name="Foti M."/>
            <person name="Hernandez E."/>
            <person name="Vidal A."/>
            <person name="Ruberto L."/>
            <person name="Melo C."/>
            <person name="Marenssi S."/>
            <person name="Criscuolo M."/>
            <person name="Memoli M."/>
            <person name="Arguelles M."/>
            <person name="Mac Cormack W.P."/>
        </authorList>
    </citation>
    <scope>NUCLEOTIDE SEQUENCE [LARGE SCALE GENOMIC DNA]</scope>
    <source>
        <strain evidence="16 17">JUB59</strain>
    </source>
</reference>
<evidence type="ECO:0000256" key="1">
    <source>
        <dbReference type="ARBA" id="ARBA00004706"/>
    </source>
</evidence>
<evidence type="ECO:0000256" key="3">
    <source>
        <dbReference type="ARBA" id="ARBA00008273"/>
    </source>
</evidence>
<evidence type="ECO:0000256" key="10">
    <source>
        <dbReference type="ARBA" id="ARBA00030717"/>
    </source>
</evidence>
<comment type="pathway">
    <text evidence="2 13">Purine metabolism; AMP biosynthesis via de novo pathway; AMP from IMP: step 2/2.</text>
</comment>
<dbReference type="Gene3D" id="1.20.200.10">
    <property type="entry name" value="Fumarase/aspartase (Central domain)"/>
    <property type="match status" value="1"/>
</dbReference>
<dbReference type="SUPFAM" id="SSF48557">
    <property type="entry name" value="L-aspartase-like"/>
    <property type="match status" value="1"/>
</dbReference>
<dbReference type="InterPro" id="IPR024083">
    <property type="entry name" value="Fumarase/histidase_N"/>
</dbReference>
<dbReference type="Gene3D" id="1.10.40.30">
    <property type="entry name" value="Fumarase/aspartase (C-terminal domain)"/>
    <property type="match status" value="1"/>
</dbReference>
<dbReference type="NCBIfam" id="TIGR00928">
    <property type="entry name" value="purB"/>
    <property type="match status" value="1"/>
</dbReference>
<gene>
    <name evidence="16" type="ORF">BZARG_1433</name>
</gene>
<comment type="similarity">
    <text evidence="3 13">Belongs to the lyase 1 family. Adenylosuccinate lyase subfamily.</text>
</comment>
<keyword evidence="7 13" id="KW-0456">Lyase</keyword>
<dbReference type="PRINTS" id="PR00149">
    <property type="entry name" value="FUMRATELYASE"/>
</dbReference>
<dbReference type="InterPro" id="IPR008948">
    <property type="entry name" value="L-Aspartase-like"/>
</dbReference>
<comment type="function">
    <text evidence="9">Catalyzes two reactions in de novo purine nucleotide biosynthesis. Catalyzes the breakdown of 5-aminoimidazole- (N-succinylocarboxamide) ribotide (SAICAR or 2-[5-amino-1-(5-phospho-beta-D-ribosyl)imidazole-4-carboxamido]succinate) to 5-aminoimidazole-4-carboxamide ribotide (AICAR or 5-amino-1-(5-phospho-beta-D-ribosyl)imidazole-4-carboxamide) and fumarate, and of adenylosuccinate (ADS or N(6)-(1,2-dicarboxyethyl)-AMP) to adenosine monophosphate (AMP) and fumarate.</text>
</comment>
<evidence type="ECO:0000256" key="12">
    <source>
        <dbReference type="NCBIfam" id="TIGR00928"/>
    </source>
</evidence>
<dbReference type="Pfam" id="PF08328">
    <property type="entry name" value="ASL_C"/>
    <property type="match status" value="1"/>
</dbReference>
<feature type="domain" description="Adenylosuccinate lyase PurB C-terminal" evidence="15">
    <location>
        <begin position="330"/>
        <end position="445"/>
    </location>
</feature>
<dbReference type="GO" id="GO:0004018">
    <property type="term" value="F:N6-(1,2-dicarboxyethyl)AMP AMP-lyase (fumarate-forming) activity"/>
    <property type="evidence" value="ECO:0007669"/>
    <property type="project" value="UniProtKB-UniRule"/>
</dbReference>
<feature type="domain" description="Fumarate lyase N-terminal" evidence="14">
    <location>
        <begin position="14"/>
        <end position="311"/>
    </location>
</feature>
<comment type="pathway">
    <text evidence="1 13">Purine metabolism; IMP biosynthesis via de novo pathway; 5-amino-1-(5-phospho-D-ribosyl)imidazole-4-carboxamide from 5-amino-1-(5-phospho-D-ribosyl)imidazole-4-carboxylate: step 2/2.</text>
</comment>
<dbReference type="InterPro" id="IPR047136">
    <property type="entry name" value="PurB_bact"/>
</dbReference>
<dbReference type="OrthoDB" id="9768878at2"/>
<accession>G2EC09</accession>
<dbReference type="EMBL" id="AFXZ01000013">
    <property type="protein sequence ID" value="EGV43966.1"/>
    <property type="molecule type" value="Genomic_DNA"/>
</dbReference>
<dbReference type="PROSITE" id="PS00163">
    <property type="entry name" value="FUMARATE_LYASES"/>
    <property type="match status" value="1"/>
</dbReference>
<proteinExistence type="inferred from homology"/>
<dbReference type="GO" id="GO:0070626">
    <property type="term" value="F:(S)-2-(5-amino-1-(5-phospho-D-ribosyl)imidazole-4-carboxamido) succinate lyase (fumarate-forming) activity"/>
    <property type="evidence" value="ECO:0007669"/>
    <property type="project" value="RHEA"/>
</dbReference>
<dbReference type="InterPro" id="IPR004769">
    <property type="entry name" value="Pur_lyase"/>
</dbReference>
<comment type="caution">
    <text evidence="16">The sequence shown here is derived from an EMBL/GenBank/DDBJ whole genome shotgun (WGS) entry which is preliminary data.</text>
</comment>
<evidence type="ECO:0000256" key="4">
    <source>
        <dbReference type="ARBA" id="ARBA00012339"/>
    </source>
</evidence>
<dbReference type="Gene3D" id="1.10.275.10">
    <property type="entry name" value="Fumarase/aspartase (N-terminal domain)"/>
    <property type="match status" value="1"/>
</dbReference>
<evidence type="ECO:0000259" key="15">
    <source>
        <dbReference type="Pfam" id="PF08328"/>
    </source>
</evidence>
<dbReference type="PATRIC" id="fig|1046627.3.peg.1066"/>
<evidence type="ECO:0000313" key="16">
    <source>
        <dbReference type="EMBL" id="EGV43966.1"/>
    </source>
</evidence>
<protein>
    <recommendedName>
        <fullName evidence="5 12">Adenylosuccinate lyase</fullName>
        <shortName evidence="13">ASL</shortName>
        <ecNumber evidence="4 12">4.3.2.2</ecNumber>
    </recommendedName>
    <alternativeName>
        <fullName evidence="10 13">Adenylosuccinase</fullName>
    </alternativeName>
</protein>
<keyword evidence="6 13" id="KW-0658">Purine biosynthesis</keyword>
<evidence type="ECO:0000256" key="2">
    <source>
        <dbReference type="ARBA" id="ARBA00004734"/>
    </source>
</evidence>
<evidence type="ECO:0000256" key="6">
    <source>
        <dbReference type="ARBA" id="ARBA00022755"/>
    </source>
</evidence>